<dbReference type="AlphaFoldDB" id="A0A6A6QNT3"/>
<dbReference type="OrthoDB" id="3486565at2759"/>
<dbReference type="Proteomes" id="UP000799750">
    <property type="component" value="Unassembled WGS sequence"/>
</dbReference>
<accession>A0A6A6QNT3</accession>
<proteinExistence type="predicted"/>
<sequence>MSCTICNRFQGKYKFASIAESHEGRGNRNHIVPRFTWDELQISAKSCYCCSILGSGCRGCFDLHGIKRSDILHGSLHFSYPSHAEEADEADTNKNLTFFLADGRWFEVELFATEDDDCPIPDSWDLIPISSRTSPRTDSTTALVTIKSWISSCVVTHCTPISLCDSPELPYLPTRVVDVGLDDGVIKLIETKGAMGKYVCLSHCWGLTHVITTTTSTLEARMKGIAWEDLSKTFQDAIALTRTLGFRWIWVDSLCIIQDSASDWSIESAKMASVYSNGHLTIAATHSANGHGGLYSRTEDVEVSGKTPDGEDYCLYFREKIDHHIEMIPAEMKDVALMVNPTATYYPLLSRAWVYQERMLSTRVLHFGRYEMFLECRSSIQCECGSIRFNGSGSAQPVALIKIEYADKLSDYGTDFERQNHTEVHYQGARLWRTMVCSYTALLLTKSKDRLPAISGLARQMAARRKSKYLAGLWEETLSDDLLWVIYTTSKQKKPRPYPRNAPTWSWASVETYVSYWDEILFTDVNTVYEEKRPPHTHYSTIEKCQVNGSAIDEFGLMDHGLLKISGLVAEGVLERDVEIHDDVERIVHYISFPSSRLAMKSDYLLDPDGPGQTSPTTPVFCLRMSLIQQGRSDFLVSLVLKRSLEVHGSFERIGTLLISGSIGSVDSRAGVFQTAESRTVVII</sequence>
<name>A0A6A6QNT3_9PEZI</name>
<protein>
    <submittedName>
        <fullName evidence="2">HET-domain-containing protein</fullName>
    </submittedName>
</protein>
<evidence type="ECO:0000313" key="2">
    <source>
        <dbReference type="EMBL" id="KAF2493776.1"/>
    </source>
</evidence>
<feature type="domain" description="Heterokaryon incompatibility" evidence="1">
    <location>
        <begin position="198"/>
        <end position="357"/>
    </location>
</feature>
<keyword evidence="3" id="KW-1185">Reference proteome</keyword>
<gene>
    <name evidence="2" type="ORF">BU16DRAFT_54353</name>
</gene>
<evidence type="ECO:0000259" key="1">
    <source>
        <dbReference type="Pfam" id="PF06985"/>
    </source>
</evidence>
<dbReference type="InterPro" id="IPR010730">
    <property type="entry name" value="HET"/>
</dbReference>
<organism evidence="2 3">
    <name type="scientific">Lophium mytilinum</name>
    <dbReference type="NCBI Taxonomy" id="390894"/>
    <lineage>
        <taxon>Eukaryota</taxon>
        <taxon>Fungi</taxon>
        <taxon>Dikarya</taxon>
        <taxon>Ascomycota</taxon>
        <taxon>Pezizomycotina</taxon>
        <taxon>Dothideomycetes</taxon>
        <taxon>Pleosporomycetidae</taxon>
        <taxon>Mytilinidiales</taxon>
        <taxon>Mytilinidiaceae</taxon>
        <taxon>Lophium</taxon>
    </lineage>
</organism>
<dbReference type="Pfam" id="PF06985">
    <property type="entry name" value="HET"/>
    <property type="match status" value="1"/>
</dbReference>
<dbReference type="PANTHER" id="PTHR33112">
    <property type="entry name" value="DOMAIN PROTEIN, PUTATIVE-RELATED"/>
    <property type="match status" value="1"/>
</dbReference>
<dbReference type="PANTHER" id="PTHR33112:SF13">
    <property type="entry name" value="HETEROKARYON INCOMPATIBILITY DOMAIN-CONTAINING PROTEIN"/>
    <property type="match status" value="1"/>
</dbReference>
<dbReference type="EMBL" id="MU004191">
    <property type="protein sequence ID" value="KAF2493776.1"/>
    <property type="molecule type" value="Genomic_DNA"/>
</dbReference>
<evidence type="ECO:0000313" key="3">
    <source>
        <dbReference type="Proteomes" id="UP000799750"/>
    </source>
</evidence>
<reference evidence="2" key="1">
    <citation type="journal article" date="2020" name="Stud. Mycol.">
        <title>101 Dothideomycetes genomes: a test case for predicting lifestyles and emergence of pathogens.</title>
        <authorList>
            <person name="Haridas S."/>
            <person name="Albert R."/>
            <person name="Binder M."/>
            <person name="Bloem J."/>
            <person name="Labutti K."/>
            <person name="Salamov A."/>
            <person name="Andreopoulos B."/>
            <person name="Baker S."/>
            <person name="Barry K."/>
            <person name="Bills G."/>
            <person name="Bluhm B."/>
            <person name="Cannon C."/>
            <person name="Castanera R."/>
            <person name="Culley D."/>
            <person name="Daum C."/>
            <person name="Ezra D."/>
            <person name="Gonzalez J."/>
            <person name="Henrissat B."/>
            <person name="Kuo A."/>
            <person name="Liang C."/>
            <person name="Lipzen A."/>
            <person name="Lutzoni F."/>
            <person name="Magnuson J."/>
            <person name="Mondo S."/>
            <person name="Nolan M."/>
            <person name="Ohm R."/>
            <person name="Pangilinan J."/>
            <person name="Park H.-J."/>
            <person name="Ramirez L."/>
            <person name="Alfaro M."/>
            <person name="Sun H."/>
            <person name="Tritt A."/>
            <person name="Yoshinaga Y."/>
            <person name="Zwiers L.-H."/>
            <person name="Turgeon B."/>
            <person name="Goodwin S."/>
            <person name="Spatafora J."/>
            <person name="Crous P."/>
            <person name="Grigoriev I."/>
        </authorList>
    </citation>
    <scope>NUCLEOTIDE SEQUENCE</scope>
    <source>
        <strain evidence="2">CBS 269.34</strain>
    </source>
</reference>